<dbReference type="EMBL" id="JANUHB010000001">
    <property type="protein sequence ID" value="MCS0807424.1"/>
    <property type="molecule type" value="Genomic_DNA"/>
</dbReference>
<keyword evidence="2" id="KW-1185">Reference proteome</keyword>
<comment type="caution">
    <text evidence="1">The sequence shown here is derived from an EMBL/GenBank/DDBJ whole genome shotgun (WGS) entry which is preliminary data.</text>
</comment>
<dbReference type="RefSeq" id="WP_258821191.1">
    <property type="nucleotide sequence ID" value="NZ_JANUHB010000001.1"/>
</dbReference>
<accession>A0ABT2D998</accession>
<gene>
    <name evidence="1" type="ORF">NX774_05735</name>
</gene>
<evidence type="ECO:0000313" key="2">
    <source>
        <dbReference type="Proteomes" id="UP001206126"/>
    </source>
</evidence>
<reference evidence="1 2" key="1">
    <citation type="submission" date="2022-08" db="EMBL/GenBank/DDBJ databases">
        <title>Reclassification of Massilia species as members of the genera Telluria, Duganella, Pseudoduganella, Mokoshia gen. nov. and Zemynaea gen. nov. using orthogonal and non-orthogonal genome-based approaches.</title>
        <authorList>
            <person name="Bowman J.P."/>
        </authorList>
    </citation>
    <scope>NUCLEOTIDE SEQUENCE [LARGE SCALE GENOMIC DNA]</scope>
    <source>
        <strain evidence="1 2">JCM 31605</strain>
    </source>
</reference>
<organism evidence="1 2">
    <name type="scientific">Massilia agilis</name>
    <dbReference type="NCBI Taxonomy" id="1811226"/>
    <lineage>
        <taxon>Bacteria</taxon>
        <taxon>Pseudomonadati</taxon>
        <taxon>Pseudomonadota</taxon>
        <taxon>Betaproteobacteria</taxon>
        <taxon>Burkholderiales</taxon>
        <taxon>Oxalobacteraceae</taxon>
        <taxon>Telluria group</taxon>
        <taxon>Massilia</taxon>
    </lineage>
</organism>
<dbReference type="Proteomes" id="UP001206126">
    <property type="component" value="Unassembled WGS sequence"/>
</dbReference>
<name>A0ABT2D998_9BURK</name>
<evidence type="ECO:0000313" key="1">
    <source>
        <dbReference type="EMBL" id="MCS0807424.1"/>
    </source>
</evidence>
<sequence>MLPPARLALPPACLVLPPARLVPQSVPLVAVPPAPLLAPLVLLVPLVLSVQLAPPLVPLVPLVPPLVSLPLVPASLPRPPSPACRLAPSLRSVLASLRLLLLQATTATAPRLTTNLANGALAPSQKENRPHLRPIFFGFALILRSSAFPVQEKENMNRRSGECRNPC</sequence>
<proteinExistence type="predicted"/>
<protein>
    <submittedName>
        <fullName evidence="1">Uncharacterized protein</fullName>
    </submittedName>
</protein>